<keyword evidence="2" id="KW-0378">Hydrolase</keyword>
<dbReference type="InterPro" id="IPR036514">
    <property type="entry name" value="SGNH_hydro_sf"/>
</dbReference>
<dbReference type="InterPro" id="IPR013830">
    <property type="entry name" value="SGNH_hydro"/>
</dbReference>
<dbReference type="Gene3D" id="3.40.50.1110">
    <property type="entry name" value="SGNH hydrolase"/>
    <property type="match status" value="1"/>
</dbReference>
<dbReference type="CDD" id="cd01832">
    <property type="entry name" value="SGNH_hydrolase_like_1"/>
    <property type="match status" value="1"/>
</dbReference>
<evidence type="ECO:0000313" key="3">
    <source>
        <dbReference type="Proteomes" id="UP001212821"/>
    </source>
</evidence>
<dbReference type="RefSeq" id="WP_270141656.1">
    <property type="nucleotide sequence ID" value="NZ_CP115450.1"/>
</dbReference>
<organism evidence="2 3">
    <name type="scientific">Kitasatospora cathayae</name>
    <dbReference type="NCBI Taxonomy" id="3004092"/>
    <lineage>
        <taxon>Bacteria</taxon>
        <taxon>Bacillati</taxon>
        <taxon>Actinomycetota</taxon>
        <taxon>Actinomycetes</taxon>
        <taxon>Kitasatosporales</taxon>
        <taxon>Streptomycetaceae</taxon>
        <taxon>Kitasatospora</taxon>
    </lineage>
</organism>
<gene>
    <name evidence="2" type="ORF">O1G21_06810</name>
</gene>
<proteinExistence type="predicted"/>
<dbReference type="SUPFAM" id="SSF52266">
    <property type="entry name" value="SGNH hydrolase"/>
    <property type="match status" value="1"/>
</dbReference>
<reference evidence="3" key="1">
    <citation type="submission" date="2022-12" db="EMBL/GenBank/DDBJ databases">
        <authorList>
            <person name="Mo P."/>
        </authorList>
    </citation>
    <scope>NUCLEOTIDE SEQUENCE [LARGE SCALE GENOMIC DNA]</scope>
    <source>
        <strain evidence="3">HUAS 3-15</strain>
    </source>
</reference>
<protein>
    <submittedName>
        <fullName evidence="2">SGNH/GDSL hydrolase family protein</fullName>
    </submittedName>
</protein>
<feature type="domain" description="SGNH hydrolase-type esterase" evidence="1">
    <location>
        <begin position="26"/>
        <end position="201"/>
    </location>
</feature>
<dbReference type="Proteomes" id="UP001212821">
    <property type="component" value="Chromosome"/>
</dbReference>
<dbReference type="PANTHER" id="PTHR43784">
    <property type="entry name" value="GDSL-LIKE LIPASE/ACYLHYDROLASE, PUTATIVE (AFU_ORTHOLOGUE AFUA_2G00820)-RELATED"/>
    <property type="match status" value="1"/>
</dbReference>
<dbReference type="Pfam" id="PF13472">
    <property type="entry name" value="Lipase_GDSL_2"/>
    <property type="match status" value="1"/>
</dbReference>
<name>A0ABY7PYU7_9ACTN</name>
<accession>A0ABY7PYU7</accession>
<sequence length="294" mass="31090">MSVLDAGPDRAAEERPAAGELLRFVALGDSLTEGVGDQVGEQWRGWAAVLARSLAPEGRAVEFTNLAYSGALTADLTAHQLTDALDRRPQLAAVVVGGNDTLRAGFDIRRTTLELDATLGELARHGAVLLTACLPDPGALLRLPAPLARPLARRMRAVNTVVHALTVRHRAVHLHLAELPWCARRGLLSVDRLHPSAAGHHLIARRFHELLTTAGHPLGPPPAAEPAEPPPGLAADLWWMATRGTRWVAARSTDLLPGLLALAAAEGAARLRGSSGRHDEQMARAAAQALAALG</sequence>
<dbReference type="GO" id="GO:0016787">
    <property type="term" value="F:hydrolase activity"/>
    <property type="evidence" value="ECO:0007669"/>
    <property type="project" value="UniProtKB-KW"/>
</dbReference>
<evidence type="ECO:0000313" key="2">
    <source>
        <dbReference type="EMBL" id="WBP85590.1"/>
    </source>
</evidence>
<dbReference type="InterPro" id="IPR053140">
    <property type="entry name" value="GDSL_Rv0518-like"/>
</dbReference>
<keyword evidence="3" id="KW-1185">Reference proteome</keyword>
<dbReference type="PANTHER" id="PTHR43784:SF2">
    <property type="entry name" value="GDSL-LIKE LIPASE_ACYLHYDROLASE, PUTATIVE (AFU_ORTHOLOGUE AFUA_2G00820)-RELATED"/>
    <property type="match status" value="1"/>
</dbReference>
<evidence type="ECO:0000259" key="1">
    <source>
        <dbReference type="Pfam" id="PF13472"/>
    </source>
</evidence>
<dbReference type="EMBL" id="CP115450">
    <property type="protein sequence ID" value="WBP85590.1"/>
    <property type="molecule type" value="Genomic_DNA"/>
</dbReference>